<comment type="caution">
    <text evidence="1">The sequence shown here is derived from an EMBL/GenBank/DDBJ whole genome shotgun (WGS) entry which is preliminary data.</text>
</comment>
<accession>A0A9P0LEQ9</accession>
<evidence type="ECO:0000313" key="1">
    <source>
        <dbReference type="EMBL" id="CAH1989812.1"/>
    </source>
</evidence>
<dbReference type="OrthoDB" id="6781046at2759"/>
<protein>
    <submittedName>
        <fullName evidence="1">Uncharacterized protein</fullName>
    </submittedName>
</protein>
<dbReference type="InterPro" id="IPR010562">
    <property type="entry name" value="Haemolymph_juvenile_hormone-bd"/>
</dbReference>
<dbReference type="Proteomes" id="UP001152888">
    <property type="component" value="Unassembled WGS sequence"/>
</dbReference>
<name>A0A9P0LEQ9_ACAOB</name>
<dbReference type="Gene3D" id="3.15.10.30">
    <property type="entry name" value="Haemolymph juvenile hormone binding protein"/>
    <property type="match status" value="1"/>
</dbReference>
<dbReference type="Pfam" id="PF06585">
    <property type="entry name" value="JHBP"/>
    <property type="match status" value="1"/>
</dbReference>
<proteinExistence type="predicted"/>
<dbReference type="EMBL" id="CAKOFQ010007073">
    <property type="protein sequence ID" value="CAH1989812.1"/>
    <property type="molecule type" value="Genomic_DNA"/>
</dbReference>
<reference evidence="1" key="1">
    <citation type="submission" date="2022-03" db="EMBL/GenBank/DDBJ databases">
        <authorList>
            <person name="Sayadi A."/>
        </authorList>
    </citation>
    <scope>NUCLEOTIDE SEQUENCE</scope>
</reference>
<gene>
    <name evidence="1" type="ORF">ACAOBT_LOCUS19302</name>
</gene>
<dbReference type="AlphaFoldDB" id="A0A9P0LEQ9"/>
<dbReference type="InterPro" id="IPR038606">
    <property type="entry name" value="To_sf"/>
</dbReference>
<evidence type="ECO:0000313" key="2">
    <source>
        <dbReference type="Proteomes" id="UP001152888"/>
    </source>
</evidence>
<organism evidence="1 2">
    <name type="scientific">Acanthoscelides obtectus</name>
    <name type="common">Bean weevil</name>
    <name type="synonym">Bruchus obtectus</name>
    <dbReference type="NCBI Taxonomy" id="200917"/>
    <lineage>
        <taxon>Eukaryota</taxon>
        <taxon>Metazoa</taxon>
        <taxon>Ecdysozoa</taxon>
        <taxon>Arthropoda</taxon>
        <taxon>Hexapoda</taxon>
        <taxon>Insecta</taxon>
        <taxon>Pterygota</taxon>
        <taxon>Neoptera</taxon>
        <taxon>Endopterygota</taxon>
        <taxon>Coleoptera</taxon>
        <taxon>Polyphaga</taxon>
        <taxon>Cucujiformia</taxon>
        <taxon>Chrysomeloidea</taxon>
        <taxon>Chrysomelidae</taxon>
        <taxon>Bruchinae</taxon>
        <taxon>Bruchini</taxon>
        <taxon>Acanthoscelides</taxon>
    </lineage>
</organism>
<sequence>MLIWYCLNRLHSFNHKRIFMYPRARLVAVNIILSIVTRNMERREYVELIPKYRYEFPKEIAVLAAGSLELKNIRLYGLKEAHKVMAAKDGAKDNSTHYVENVGIYLNVPEIFLELEYDADLGFVDEVPIYGTGNIRLQLSKLLLNLTTEVSINKQQLWKDITVEDLTLDFGFRHSSKSQITNFWRNKTVSGILSTTINILVELFSMWFNYEKECINCIVGESIQKAANEILHPKNEVDSRFDCECLRDLFKGKYKLEKTVETLITGYNSNQSFVELVSKIGQDGNVKRLYNAGTDEILKVLGDKGILEKLGM</sequence>
<keyword evidence="2" id="KW-1185">Reference proteome</keyword>